<evidence type="ECO:0000259" key="2">
    <source>
        <dbReference type="Pfam" id="PF24346"/>
    </source>
</evidence>
<dbReference type="InterPro" id="IPR001434">
    <property type="entry name" value="OmcB-like_DUF11"/>
</dbReference>
<dbReference type="InterPro" id="IPR055354">
    <property type="entry name" value="DUF7507"/>
</dbReference>
<evidence type="ECO:0000313" key="4">
    <source>
        <dbReference type="Proteomes" id="UP000748308"/>
    </source>
</evidence>
<feature type="domain" description="DUF11" evidence="1">
    <location>
        <begin position="340"/>
        <end position="442"/>
    </location>
</feature>
<proteinExistence type="predicted"/>
<feature type="domain" description="DUF11" evidence="1">
    <location>
        <begin position="470"/>
        <end position="579"/>
    </location>
</feature>
<feature type="domain" description="DUF11" evidence="1">
    <location>
        <begin position="211"/>
        <end position="314"/>
    </location>
</feature>
<dbReference type="PANTHER" id="PTHR34819:SF3">
    <property type="entry name" value="CELL SURFACE PROTEIN"/>
    <property type="match status" value="1"/>
</dbReference>
<feature type="domain" description="DUF11" evidence="1">
    <location>
        <begin position="1130"/>
        <end position="1248"/>
    </location>
</feature>
<dbReference type="PANTHER" id="PTHR34819">
    <property type="entry name" value="LARGE CYSTEINE-RICH PERIPLASMIC PROTEIN OMCB"/>
    <property type="match status" value="1"/>
</dbReference>
<feature type="domain" description="DUF7507" evidence="2">
    <location>
        <begin position="1257"/>
        <end position="1375"/>
    </location>
</feature>
<feature type="non-terminal residue" evidence="3">
    <location>
        <position position="1385"/>
    </location>
</feature>
<dbReference type="Pfam" id="PF24346">
    <property type="entry name" value="DUF7507"/>
    <property type="match status" value="1"/>
</dbReference>
<feature type="non-terminal residue" evidence="3">
    <location>
        <position position="1"/>
    </location>
</feature>
<name>A0A938BRA7_UNCEI</name>
<feature type="domain" description="DUF11" evidence="1">
    <location>
        <begin position="999"/>
        <end position="1106"/>
    </location>
</feature>
<accession>A0A938BRA7</accession>
<protein>
    <submittedName>
        <fullName evidence="3">DUF11 domain-containing protein</fullName>
    </submittedName>
</protein>
<dbReference type="EMBL" id="VGIY01000276">
    <property type="protein sequence ID" value="MBM3318150.1"/>
    <property type="molecule type" value="Genomic_DNA"/>
</dbReference>
<comment type="caution">
    <text evidence="3">The sequence shown here is derived from an EMBL/GenBank/DDBJ whole genome shotgun (WGS) entry which is preliminary data.</text>
</comment>
<gene>
    <name evidence="3" type="ORF">FJY75_09920</name>
</gene>
<evidence type="ECO:0000259" key="1">
    <source>
        <dbReference type="Pfam" id="PF01345"/>
    </source>
</evidence>
<dbReference type="Pfam" id="PF01345">
    <property type="entry name" value="DUF11"/>
    <property type="match status" value="6"/>
</dbReference>
<reference evidence="3" key="1">
    <citation type="submission" date="2019-03" db="EMBL/GenBank/DDBJ databases">
        <title>Lake Tanganyika Metagenome-Assembled Genomes (MAGs).</title>
        <authorList>
            <person name="Tran P."/>
        </authorList>
    </citation>
    <scope>NUCLEOTIDE SEQUENCE</scope>
    <source>
        <strain evidence="3">M_DeepCast_400m_m2_100</strain>
    </source>
</reference>
<dbReference type="Proteomes" id="UP000748308">
    <property type="component" value="Unassembled WGS sequence"/>
</dbReference>
<dbReference type="NCBIfam" id="TIGR01451">
    <property type="entry name" value="B_ant_repeat"/>
    <property type="match status" value="5"/>
</dbReference>
<organism evidence="3 4">
    <name type="scientific">Eiseniibacteriota bacterium</name>
    <dbReference type="NCBI Taxonomy" id="2212470"/>
    <lineage>
        <taxon>Bacteria</taxon>
        <taxon>Candidatus Eiseniibacteriota</taxon>
    </lineage>
</organism>
<feature type="domain" description="DUF11" evidence="1">
    <location>
        <begin position="601"/>
        <end position="696"/>
    </location>
</feature>
<dbReference type="InterPro" id="IPR047589">
    <property type="entry name" value="DUF11_rpt"/>
</dbReference>
<evidence type="ECO:0000313" key="3">
    <source>
        <dbReference type="EMBL" id="MBM3318150.1"/>
    </source>
</evidence>
<dbReference type="InterPro" id="IPR051172">
    <property type="entry name" value="Chlamydia_OmcB"/>
</dbReference>
<sequence length="1385" mass="145423">IAAGHDGEVQRLPGEPPRFALERLRAGRGKLIGLVFASPADYTLFGPTLACGASGRGRDAAGAEVWAVGAEMTLPVVPRGASLTVGQVAAEGALIAGSSITYLVTVRNTGDQALRDLALTSVAPGGLTFTGAQFGAQVAQLGANPPTFLIADLPVHGAETLALSFAVGIGGGAPASPVAHRLSATALDEGGREVAAESLLELPLSVPPSGLQLFKTSMQGGVVPGGTVTYLWTLVNTGAQEICDIVVTDPLAAGLTFHTASLAADMHVAGLDPLVVEAGCLAAGATKMASVTCRLAADPALLGAQVANTARAAGVDRAGRQVESPEATCVLPVEQRPEGLDVEKVATANRITPGRPATYLVTVTNTGEQTLYDIDVTDTPPAGLTLSRAEHDNDVARIAIDPPVFRVPSLGPGESTMLSLIFEVSNNHFLIDDPVINVAAARGTTAGGQPVTAEADSSLLPMLNWQKGIDVEKIPVQSPLEAGGIAHYIITVTNTNVTPLTGVHLRDILDASDQILPPLTYIDSEPQGTWFPPNEVRWDLPDLMPGQSHTVILTVGVPIELNNTEADNNAWVRATTIDGVVVTDGDACSTPCRAKHSRIHLDKRAIDPRMPMGGQVGYHLMVTNDGGQLLRRVTLRDPVPAGLSLLTADYDKQRWRLSSTHPVVQFDMIGSLEPTQTEALTLFFDCSRSWSDYNLAVGDSTVVNAAGVVGQDRLLRWVEDADEAALGLLSPRPAIRLHYAHTTGEIVPGGRATYLVKFENIGDQLLSDVLLQVPDLAPQGLAFESSNYDAGRIAEDHVPGFHRWRLLGTLAKRDSEQLRLTYRAAADVTLLADPVAGTATVAALDEEQYPLGDSAAEAVPVSPKRGALTLDNTAAQGEIYPGETVTYILTVQAGSELDLVDLVVTAEDLLASGLVVVGTNYDANVFDHPDDLTWTAQDTIRAGTQEQIRITYRADDDVAALPAIVTMTAAATARDTYGRPLSDEDDEALAVLLPESHLLLEKVALASALVPGEALSYWITATNNGNQRLSGLVIVDPLPAPLTTFASYHDPARASFDPDPRTPRWTLLEDLEPGQAFSVRLEVTSDPDPSLYGDTITDVAEATAVDEGGETLTAQASDTLPVHTPDIAVDIAKVPSQNVVVPGGTLAYTLLVRNVGRVDLTETIVTEEVPAGLAYSAAHFDPALVSLTASAPAVVWRVGLLKPGRAAEIQVFFDVAENPAALANPLINTVTAEASGPGNQSAADLATASLPVQVSSAAIYISKRATDAVARPGEMLRFVIEVTNTGNLPLSGVVITDPLTRGLSYEHSIYDPDLVELTGLPPELSWELVGALAPGQRRTIDLIAYVAAHPDSLADPFCNSAQVTAVAPGGATVSDEAIECLTVQL</sequence>